<organism evidence="2 3">
    <name type="scientific">Tepidimonas charontis</name>
    <dbReference type="NCBI Taxonomy" id="2267262"/>
    <lineage>
        <taxon>Bacteria</taxon>
        <taxon>Pseudomonadati</taxon>
        <taxon>Pseudomonadota</taxon>
        <taxon>Betaproteobacteria</taxon>
        <taxon>Burkholderiales</taxon>
        <taxon>Tepidimonas</taxon>
    </lineage>
</organism>
<keyword evidence="3" id="KW-1185">Reference proteome</keyword>
<dbReference type="EMBL" id="VJON01000052">
    <property type="protein sequence ID" value="TSE30668.1"/>
    <property type="molecule type" value="Genomic_DNA"/>
</dbReference>
<comment type="caution">
    <text evidence="2">The sequence shown here is derived from an EMBL/GenBank/DDBJ whole genome shotgun (WGS) entry which is preliminary data.</text>
</comment>
<gene>
    <name evidence="2" type="ORF">Tchar_02395</name>
</gene>
<protein>
    <submittedName>
        <fullName evidence="2">Acetyltransferase (GNAT) family protein</fullName>
    </submittedName>
</protein>
<dbReference type="PANTHER" id="PTHR43305:SF1">
    <property type="entry name" value="FAMILY N-ACETYLTRANSFERASE, PUTATIVE (AFU_ORTHOLOGUE AFUA_2G01380)-RELATED"/>
    <property type="match status" value="1"/>
</dbReference>
<dbReference type="AlphaFoldDB" id="A0A554X4D0"/>
<sequence length="179" mass="19495">MGEATDDPHDPTHEAPEGPHIALYSVDGHDSAALNVVRALFLEYQDDIGIDLGFQGFAQELAELPGAYAPPQGALLLATVDGEPAGCCALRPLLDSDHGVAAEMKRLFVRRAFRGFGLGRLLAERIVLLAQQAGYDCVLLDTLREMEAARSLYHEMGFVEIPPYYHNPLPGAHYLKLSL</sequence>
<dbReference type="RefSeq" id="WP_144329251.1">
    <property type="nucleotide sequence ID" value="NZ_VJON01000052.1"/>
</dbReference>
<reference evidence="2 3" key="1">
    <citation type="submission" date="2019-07" db="EMBL/GenBank/DDBJ databases">
        <title>Tepidimonas charontis SPSP-6 draft genome.</title>
        <authorList>
            <person name="Da Costa M.S."/>
            <person name="Froufe H.J.C."/>
            <person name="Egas C."/>
            <person name="Albuquerque L."/>
        </authorList>
    </citation>
    <scope>NUCLEOTIDE SEQUENCE [LARGE SCALE GENOMIC DNA]</scope>
    <source>
        <strain evidence="2 3">SPSP-6</strain>
    </source>
</reference>
<evidence type="ECO:0000313" key="3">
    <source>
        <dbReference type="Proteomes" id="UP000318294"/>
    </source>
</evidence>
<dbReference type="GO" id="GO:0016747">
    <property type="term" value="F:acyltransferase activity, transferring groups other than amino-acyl groups"/>
    <property type="evidence" value="ECO:0007669"/>
    <property type="project" value="InterPro"/>
</dbReference>
<name>A0A554X4D0_9BURK</name>
<dbReference type="InterPro" id="IPR052777">
    <property type="entry name" value="Acetyltransferase_Enz"/>
</dbReference>
<proteinExistence type="predicted"/>
<dbReference type="PANTHER" id="PTHR43305">
    <property type="entry name" value="FAMILY N-ACETYLTRANSFERASE, PUTATIVE (AFU_ORTHOLOGUE AFUA_2G01380)-RELATED"/>
    <property type="match status" value="1"/>
</dbReference>
<feature type="domain" description="N-acetyltransferase" evidence="1">
    <location>
        <begin position="21"/>
        <end position="179"/>
    </location>
</feature>
<dbReference type="InterPro" id="IPR000182">
    <property type="entry name" value="GNAT_dom"/>
</dbReference>
<dbReference type="Proteomes" id="UP000318294">
    <property type="component" value="Unassembled WGS sequence"/>
</dbReference>
<dbReference type="OrthoDB" id="70840at2"/>
<dbReference type="SUPFAM" id="SSF55729">
    <property type="entry name" value="Acyl-CoA N-acyltransferases (Nat)"/>
    <property type="match status" value="1"/>
</dbReference>
<dbReference type="CDD" id="cd04301">
    <property type="entry name" value="NAT_SF"/>
    <property type="match status" value="1"/>
</dbReference>
<keyword evidence="2" id="KW-0808">Transferase</keyword>
<dbReference type="PROSITE" id="PS51186">
    <property type="entry name" value="GNAT"/>
    <property type="match status" value="1"/>
</dbReference>
<dbReference type="InterPro" id="IPR016181">
    <property type="entry name" value="Acyl_CoA_acyltransferase"/>
</dbReference>
<dbReference type="Pfam" id="PF13508">
    <property type="entry name" value="Acetyltransf_7"/>
    <property type="match status" value="1"/>
</dbReference>
<evidence type="ECO:0000313" key="2">
    <source>
        <dbReference type="EMBL" id="TSE30668.1"/>
    </source>
</evidence>
<dbReference type="Gene3D" id="3.40.630.30">
    <property type="match status" value="1"/>
</dbReference>
<accession>A0A554X4D0</accession>
<evidence type="ECO:0000259" key="1">
    <source>
        <dbReference type="PROSITE" id="PS51186"/>
    </source>
</evidence>